<keyword evidence="9 12" id="KW-1133">Transmembrane helix</keyword>
<evidence type="ECO:0000256" key="4">
    <source>
        <dbReference type="ARBA" id="ARBA00022670"/>
    </source>
</evidence>
<comment type="caution">
    <text evidence="14">The sequence shown here is derived from an EMBL/GenBank/DDBJ whole genome shotgun (WGS) entry which is preliminary data.</text>
</comment>
<gene>
    <name evidence="14" type="ORF">N788_06010</name>
</gene>
<dbReference type="GO" id="GO:0046872">
    <property type="term" value="F:metal ion binding"/>
    <property type="evidence" value="ECO:0007669"/>
    <property type="project" value="UniProtKB-KW"/>
</dbReference>
<dbReference type="EMBL" id="AVCJ01000034">
    <property type="protein sequence ID" value="KFL36100.1"/>
    <property type="molecule type" value="Genomic_DNA"/>
</dbReference>
<dbReference type="GO" id="GO:0005886">
    <property type="term" value="C:plasma membrane"/>
    <property type="evidence" value="ECO:0007669"/>
    <property type="project" value="UniProtKB-SubCell"/>
</dbReference>
<dbReference type="CDD" id="cd07328">
    <property type="entry name" value="M48_Ste24p_like"/>
    <property type="match status" value="1"/>
</dbReference>
<evidence type="ECO:0000256" key="7">
    <source>
        <dbReference type="ARBA" id="ARBA00022801"/>
    </source>
</evidence>
<protein>
    <recommendedName>
        <fullName evidence="13">Peptidase M48 domain-containing protein</fullName>
    </recommendedName>
</protein>
<dbReference type="InterPro" id="IPR001915">
    <property type="entry name" value="Peptidase_M48"/>
</dbReference>
<evidence type="ECO:0000256" key="11">
    <source>
        <dbReference type="ARBA" id="ARBA00023136"/>
    </source>
</evidence>
<dbReference type="InterPro" id="IPR050083">
    <property type="entry name" value="HtpX_protease"/>
</dbReference>
<sequence length="616" mass="67176">MPSVASHRHLVERLERIAVRSPRLYRVQLMLLALAGYGVLAVAVLVALALSVGLGILLLLTKSVWAIKLIKLVWIPLVLAWLILKALWVKIPEPEGHHLQPGEAPVLEAEVERLRQRAGAPKLAGIVIDADLNAAAASVPRLLGLAGNRHFLVLGLPLMRVMSPEELASVIAHEFGHFGGGHGRFSGWIYRVRLSWFRLLSALQAQQSAATGLFVRFFDWYAPYFNAYSFVLARSNEYDADAMAAQVAGAQVAGRALVRVSLAGDRLGNQFWPEVDRLALVEPEPPAALYGNMARHLSQPAADDADRLARALSESPGLDDTHPVLSARLAALGVTAELPAPAGQAAADAWLGPLADTLQTKFDQDWQAWVSKHWANRHRGYAAAREAHAALEEKQFGEDLSPAEKLEWAMLCEQLGLGGDILRLYEQALAAAPDNAAALWSVGSLRLERGDPDGLALVEHALVQDPAFEGRALQLMADFHYRRNEDAAHDAVATRLRAWHARQAAHDAERGRLGKNDRYGPHALGTDELQALLDACGEHGKIKKAWLVRKDVPGEGPPHFVLVVDWRGMVLSAESELNRLLALLNLPGSLYALEKPGNGANARRVIKAAGEPVFRR</sequence>
<comment type="cofactor">
    <cofactor evidence="1">
        <name>Zn(2+)</name>
        <dbReference type="ChEBI" id="CHEBI:29105"/>
    </cofactor>
</comment>
<dbReference type="GO" id="GO:0004222">
    <property type="term" value="F:metalloendopeptidase activity"/>
    <property type="evidence" value="ECO:0007669"/>
    <property type="project" value="InterPro"/>
</dbReference>
<accession>A0A087MGU7</accession>
<dbReference type="Gene3D" id="3.30.2010.10">
    <property type="entry name" value="Metalloproteases ('zincins'), catalytic domain"/>
    <property type="match status" value="1"/>
</dbReference>
<feature type="transmembrane region" description="Helical" evidence="12">
    <location>
        <begin position="29"/>
        <end position="60"/>
    </location>
</feature>
<reference evidence="15" key="1">
    <citation type="submission" date="2013-08" db="EMBL/GenBank/DDBJ databases">
        <title>Genome sequencing of Arenimonas donghaensis.</title>
        <authorList>
            <person name="Chen F."/>
            <person name="Wang G."/>
        </authorList>
    </citation>
    <scope>NUCLEOTIDE SEQUENCE [LARGE SCALE GENOMIC DNA]</scope>
    <source>
        <strain evidence="15">HO3-R19</strain>
    </source>
</reference>
<keyword evidence="3" id="KW-1003">Cell membrane</keyword>
<keyword evidence="11 12" id="KW-0472">Membrane</keyword>
<evidence type="ECO:0000256" key="1">
    <source>
        <dbReference type="ARBA" id="ARBA00001947"/>
    </source>
</evidence>
<organism evidence="14 15">
    <name type="scientific">Arenimonas donghaensis DSM 18148 = HO3-R19</name>
    <dbReference type="NCBI Taxonomy" id="1121014"/>
    <lineage>
        <taxon>Bacteria</taxon>
        <taxon>Pseudomonadati</taxon>
        <taxon>Pseudomonadota</taxon>
        <taxon>Gammaproteobacteria</taxon>
        <taxon>Lysobacterales</taxon>
        <taxon>Lysobacteraceae</taxon>
        <taxon>Arenimonas</taxon>
    </lineage>
</organism>
<evidence type="ECO:0000256" key="3">
    <source>
        <dbReference type="ARBA" id="ARBA00022475"/>
    </source>
</evidence>
<name>A0A087MGU7_9GAMM</name>
<evidence type="ECO:0000259" key="13">
    <source>
        <dbReference type="Pfam" id="PF01435"/>
    </source>
</evidence>
<evidence type="ECO:0000256" key="12">
    <source>
        <dbReference type="SAM" id="Phobius"/>
    </source>
</evidence>
<keyword evidence="10" id="KW-0482">Metalloprotease</keyword>
<dbReference type="Pfam" id="PF01435">
    <property type="entry name" value="Peptidase_M48"/>
    <property type="match status" value="1"/>
</dbReference>
<keyword evidence="8" id="KW-0862">Zinc</keyword>
<evidence type="ECO:0000313" key="14">
    <source>
        <dbReference type="EMBL" id="KFL36100.1"/>
    </source>
</evidence>
<dbReference type="PANTHER" id="PTHR43221:SF1">
    <property type="entry name" value="PROTEASE HTPX"/>
    <property type="match status" value="1"/>
</dbReference>
<feature type="domain" description="Peptidase M48" evidence="13">
    <location>
        <begin position="105"/>
        <end position="332"/>
    </location>
</feature>
<keyword evidence="15" id="KW-1185">Reference proteome</keyword>
<feature type="transmembrane region" description="Helical" evidence="12">
    <location>
        <begin position="72"/>
        <end position="91"/>
    </location>
</feature>
<proteinExistence type="predicted"/>
<dbReference type="GO" id="GO:0006508">
    <property type="term" value="P:proteolysis"/>
    <property type="evidence" value="ECO:0007669"/>
    <property type="project" value="UniProtKB-KW"/>
</dbReference>
<evidence type="ECO:0000256" key="5">
    <source>
        <dbReference type="ARBA" id="ARBA00022692"/>
    </source>
</evidence>
<dbReference type="RefSeq" id="WP_034224898.1">
    <property type="nucleotide sequence ID" value="NZ_AVCJ01000034.1"/>
</dbReference>
<dbReference type="Proteomes" id="UP000029085">
    <property type="component" value="Unassembled WGS sequence"/>
</dbReference>
<keyword evidence="7" id="KW-0378">Hydrolase</keyword>
<dbReference type="OrthoDB" id="9789270at2"/>
<dbReference type="PANTHER" id="PTHR43221">
    <property type="entry name" value="PROTEASE HTPX"/>
    <property type="match status" value="1"/>
</dbReference>
<comment type="subcellular location">
    <subcellularLocation>
        <location evidence="2">Cell membrane</location>
        <topology evidence="2">Multi-pass membrane protein</topology>
    </subcellularLocation>
</comment>
<evidence type="ECO:0000256" key="10">
    <source>
        <dbReference type="ARBA" id="ARBA00023049"/>
    </source>
</evidence>
<evidence type="ECO:0000256" key="2">
    <source>
        <dbReference type="ARBA" id="ARBA00004651"/>
    </source>
</evidence>
<evidence type="ECO:0000256" key="6">
    <source>
        <dbReference type="ARBA" id="ARBA00022723"/>
    </source>
</evidence>
<keyword evidence="5 12" id="KW-0812">Transmembrane</keyword>
<dbReference type="AlphaFoldDB" id="A0A087MGU7"/>
<keyword evidence="6" id="KW-0479">Metal-binding</keyword>
<evidence type="ECO:0000313" key="15">
    <source>
        <dbReference type="Proteomes" id="UP000029085"/>
    </source>
</evidence>
<reference evidence="14 15" key="2">
    <citation type="journal article" date="2015" name="Stand. Genomic Sci.">
        <title>High quality draft genomic sequence of Arenimonas donghaensis DSM 18148(T).</title>
        <authorList>
            <person name="Chen F."/>
            <person name="Wang H."/>
            <person name="Cao Y."/>
            <person name="Li X."/>
            <person name="Wang G."/>
        </authorList>
    </citation>
    <scope>NUCLEOTIDE SEQUENCE [LARGE SCALE GENOMIC DNA]</scope>
    <source>
        <strain evidence="14 15">HO3-R19</strain>
    </source>
</reference>
<evidence type="ECO:0000256" key="8">
    <source>
        <dbReference type="ARBA" id="ARBA00022833"/>
    </source>
</evidence>
<keyword evidence="4" id="KW-0645">Protease</keyword>
<dbReference type="STRING" id="1121014.N788_06010"/>
<dbReference type="PATRIC" id="fig|1121014.3.peg.2109"/>
<evidence type="ECO:0000256" key="9">
    <source>
        <dbReference type="ARBA" id="ARBA00022989"/>
    </source>
</evidence>